<dbReference type="Pfam" id="PF01590">
    <property type="entry name" value="GAF"/>
    <property type="match status" value="1"/>
</dbReference>
<accession>A0ABT4LGW0</accession>
<dbReference type="InterPro" id="IPR029016">
    <property type="entry name" value="GAF-like_dom_sf"/>
</dbReference>
<keyword evidence="4" id="KW-0808">Transferase</keyword>
<dbReference type="InterPro" id="IPR050736">
    <property type="entry name" value="Sensor_HK_Regulatory"/>
</dbReference>
<evidence type="ECO:0000313" key="10">
    <source>
        <dbReference type="Proteomes" id="UP001069802"/>
    </source>
</evidence>
<keyword evidence="10" id="KW-1185">Reference proteome</keyword>
<comment type="caution">
    <text evidence="9">The sequence shown here is derived from an EMBL/GenBank/DDBJ whole genome shotgun (WGS) entry which is preliminary data.</text>
</comment>
<reference evidence="9" key="1">
    <citation type="submission" date="2022-12" db="EMBL/GenBank/DDBJ databases">
        <title>Bacterial isolates from different developmental stages of Nematostella vectensis.</title>
        <authorList>
            <person name="Fraune S."/>
        </authorList>
    </citation>
    <scope>NUCLEOTIDE SEQUENCE</scope>
    <source>
        <strain evidence="9">G21630-S1</strain>
    </source>
</reference>
<dbReference type="InterPro" id="IPR005467">
    <property type="entry name" value="His_kinase_dom"/>
</dbReference>
<name>A0ABT4LGW0_9PROT</name>
<evidence type="ECO:0000256" key="1">
    <source>
        <dbReference type="ARBA" id="ARBA00000085"/>
    </source>
</evidence>
<keyword evidence="6" id="KW-0902">Two-component regulatory system</keyword>
<gene>
    <name evidence="9" type="ORF">O4H49_06120</name>
</gene>
<dbReference type="SUPFAM" id="SSF55781">
    <property type="entry name" value="GAF domain-like"/>
    <property type="match status" value="1"/>
</dbReference>
<dbReference type="Pfam" id="PF00512">
    <property type="entry name" value="HisKA"/>
    <property type="match status" value="1"/>
</dbReference>
<dbReference type="Gene3D" id="3.30.565.10">
    <property type="entry name" value="Histidine kinase-like ATPase, C-terminal domain"/>
    <property type="match status" value="1"/>
</dbReference>
<evidence type="ECO:0000256" key="5">
    <source>
        <dbReference type="ARBA" id="ARBA00022777"/>
    </source>
</evidence>
<evidence type="ECO:0000256" key="2">
    <source>
        <dbReference type="ARBA" id="ARBA00012438"/>
    </source>
</evidence>
<dbReference type="InterPro" id="IPR036890">
    <property type="entry name" value="HATPase_C_sf"/>
</dbReference>
<proteinExistence type="predicted"/>
<dbReference type="SUPFAM" id="SSF55874">
    <property type="entry name" value="ATPase domain of HSP90 chaperone/DNA topoisomerase II/histidine kinase"/>
    <property type="match status" value="1"/>
</dbReference>
<dbReference type="Proteomes" id="UP001069802">
    <property type="component" value="Unassembled WGS sequence"/>
</dbReference>
<protein>
    <recommendedName>
        <fullName evidence="2">histidine kinase</fullName>
        <ecNumber evidence="2">2.7.13.3</ecNumber>
    </recommendedName>
</protein>
<keyword evidence="5 9" id="KW-0418">Kinase</keyword>
<evidence type="ECO:0000256" key="4">
    <source>
        <dbReference type="ARBA" id="ARBA00022679"/>
    </source>
</evidence>
<dbReference type="EMBL" id="JAPWGY010000002">
    <property type="protein sequence ID" value="MCZ4280343.1"/>
    <property type="molecule type" value="Genomic_DNA"/>
</dbReference>
<dbReference type="Gene3D" id="1.10.287.130">
    <property type="match status" value="1"/>
</dbReference>
<evidence type="ECO:0000256" key="6">
    <source>
        <dbReference type="ARBA" id="ARBA00023012"/>
    </source>
</evidence>
<dbReference type="Pfam" id="PF05228">
    <property type="entry name" value="CHASE4"/>
    <property type="match status" value="1"/>
</dbReference>
<dbReference type="PRINTS" id="PR00344">
    <property type="entry name" value="BCTRLSENSOR"/>
</dbReference>
<keyword evidence="7" id="KW-1133">Transmembrane helix</keyword>
<feature type="transmembrane region" description="Helical" evidence="7">
    <location>
        <begin position="12"/>
        <end position="35"/>
    </location>
</feature>
<dbReference type="CDD" id="cd16922">
    <property type="entry name" value="HATPase_EvgS-ArcB-TorS-like"/>
    <property type="match status" value="1"/>
</dbReference>
<dbReference type="InterPro" id="IPR004358">
    <property type="entry name" value="Sig_transdc_His_kin-like_C"/>
</dbReference>
<dbReference type="InterPro" id="IPR003018">
    <property type="entry name" value="GAF"/>
</dbReference>
<dbReference type="SMART" id="SM00387">
    <property type="entry name" value="HATPase_c"/>
    <property type="match status" value="1"/>
</dbReference>
<dbReference type="InterPro" id="IPR007892">
    <property type="entry name" value="CHASE4"/>
</dbReference>
<dbReference type="RefSeq" id="WP_269422551.1">
    <property type="nucleotide sequence ID" value="NZ_JAPWGY010000002.1"/>
</dbReference>
<dbReference type="CDD" id="cd00082">
    <property type="entry name" value="HisKA"/>
    <property type="match status" value="1"/>
</dbReference>
<dbReference type="InterPro" id="IPR003594">
    <property type="entry name" value="HATPase_dom"/>
</dbReference>
<evidence type="ECO:0000256" key="3">
    <source>
        <dbReference type="ARBA" id="ARBA00022553"/>
    </source>
</evidence>
<dbReference type="PROSITE" id="PS50109">
    <property type="entry name" value="HIS_KIN"/>
    <property type="match status" value="1"/>
</dbReference>
<sequence length="754" mass="83661">MNKQRRFIVYGLYGQIAAAISLTIALTLGILWFAADRQDEVISDNYSALIEHYLQQDLDELVYLTNENSYSDQTFHQILNPADLGWAEEHLGSSFADKSELSGVLLLGQELETLYLYEARGRALEDLVNEVLAPELLKEVSFLVSRVEKRGPETATAGSFFVWQEKLFSLSLGRIHPDSYEPDLSSEHISKGYLLLIREIDFNRINALTRFLGLSQLQFSSPAAEVEPINGFEVKSRSGKPVGTLDWQQELTGSKLFEESAFWIITVLAAVALLLWLIVKRGHRVISLLSDDSSVRAVKQEKLERQAQALKLLVQESLKESSDGEAMLRLTTVVLCKALQASHASIWLRSESGEEMVCHNRYLLDPGEYSPPSVHMKEAGCEQLFQTLLEERVVMASSFSRRGLGGKLTDMAVGTVEGINSLDAGIFQQDRLKGVLSIERKSLSEQWPVEEISFVESVSSLLSLMFERGERRLVEKDLIRAKDEAVAANRAKSEFLANMSHELRTPLNAIIGFSDIIRKELGGEISPPKYRDYAEDIHESGSHLLSLISDILDISKIEARSYHISPEVTDLNEVLRSVIKLLSERASECDISLLYQSEFQILPVLADPRALKQVLINLLSNAIKFSPAASSVRLYSEGNGDEEVRVVIKDSGVGIAEEHLEKIGQVFYQGDSSISKSYGGSGLGLYISKNLTALHGGRLEIESQIGKGTRVSLYWPGVPNHEAGIPETNTMETGGQTILAPSLSSTMIPQVDLT</sequence>
<dbReference type="SUPFAM" id="SSF47384">
    <property type="entry name" value="Homodimeric domain of signal transducing histidine kinase"/>
    <property type="match status" value="1"/>
</dbReference>
<dbReference type="Gene3D" id="3.30.450.40">
    <property type="match status" value="1"/>
</dbReference>
<dbReference type="PANTHER" id="PTHR43711:SF1">
    <property type="entry name" value="HISTIDINE KINASE 1"/>
    <property type="match status" value="1"/>
</dbReference>
<evidence type="ECO:0000313" key="9">
    <source>
        <dbReference type="EMBL" id="MCZ4280343.1"/>
    </source>
</evidence>
<feature type="domain" description="Histidine kinase" evidence="8">
    <location>
        <begin position="498"/>
        <end position="719"/>
    </location>
</feature>
<dbReference type="SMART" id="SM00388">
    <property type="entry name" value="HisKA"/>
    <property type="match status" value="1"/>
</dbReference>
<dbReference type="EC" id="2.7.13.3" evidence="2"/>
<evidence type="ECO:0000256" key="7">
    <source>
        <dbReference type="SAM" id="Phobius"/>
    </source>
</evidence>
<dbReference type="InterPro" id="IPR003661">
    <property type="entry name" value="HisK_dim/P_dom"/>
</dbReference>
<organism evidence="9 10">
    <name type="scientific">Kiloniella laminariae</name>
    <dbReference type="NCBI Taxonomy" id="454162"/>
    <lineage>
        <taxon>Bacteria</taxon>
        <taxon>Pseudomonadati</taxon>
        <taxon>Pseudomonadota</taxon>
        <taxon>Alphaproteobacteria</taxon>
        <taxon>Rhodospirillales</taxon>
        <taxon>Kiloniellaceae</taxon>
        <taxon>Kiloniella</taxon>
    </lineage>
</organism>
<dbReference type="Pfam" id="PF02518">
    <property type="entry name" value="HATPase_c"/>
    <property type="match status" value="1"/>
</dbReference>
<dbReference type="InterPro" id="IPR036097">
    <property type="entry name" value="HisK_dim/P_sf"/>
</dbReference>
<comment type="catalytic activity">
    <reaction evidence="1">
        <text>ATP + protein L-histidine = ADP + protein N-phospho-L-histidine.</text>
        <dbReference type="EC" id="2.7.13.3"/>
    </reaction>
</comment>
<keyword evidence="3" id="KW-0597">Phosphoprotein</keyword>
<keyword evidence="7" id="KW-0812">Transmembrane</keyword>
<evidence type="ECO:0000259" key="8">
    <source>
        <dbReference type="PROSITE" id="PS50109"/>
    </source>
</evidence>
<keyword evidence="7" id="KW-0472">Membrane</keyword>
<dbReference type="PANTHER" id="PTHR43711">
    <property type="entry name" value="TWO-COMPONENT HISTIDINE KINASE"/>
    <property type="match status" value="1"/>
</dbReference>
<dbReference type="GO" id="GO:0016301">
    <property type="term" value="F:kinase activity"/>
    <property type="evidence" value="ECO:0007669"/>
    <property type="project" value="UniProtKB-KW"/>
</dbReference>